<accession>A0A520XFH3</accession>
<dbReference type="InterPro" id="IPR014729">
    <property type="entry name" value="Rossmann-like_a/b/a_fold"/>
</dbReference>
<dbReference type="InterPro" id="IPR006016">
    <property type="entry name" value="UspA"/>
</dbReference>
<dbReference type="SUPFAM" id="SSF52402">
    <property type="entry name" value="Adenine nucleotide alpha hydrolases-like"/>
    <property type="match status" value="1"/>
</dbReference>
<dbReference type="Pfam" id="PF00582">
    <property type="entry name" value="Usp"/>
    <property type="match status" value="1"/>
</dbReference>
<dbReference type="EMBL" id="SHMQ01000005">
    <property type="protein sequence ID" value="RZV39932.1"/>
    <property type="molecule type" value="Genomic_DNA"/>
</dbReference>
<dbReference type="PRINTS" id="PR01438">
    <property type="entry name" value="UNVRSLSTRESS"/>
</dbReference>
<comment type="caution">
    <text evidence="3">The sequence shown here is derived from an EMBL/GenBank/DDBJ whole genome shotgun (WGS) entry which is preliminary data.</text>
</comment>
<dbReference type="PANTHER" id="PTHR46268:SF6">
    <property type="entry name" value="UNIVERSAL STRESS PROTEIN UP12"/>
    <property type="match status" value="1"/>
</dbReference>
<evidence type="ECO:0000256" key="1">
    <source>
        <dbReference type="ARBA" id="ARBA00008791"/>
    </source>
</evidence>
<dbReference type="PANTHER" id="PTHR46268">
    <property type="entry name" value="STRESS RESPONSE PROTEIN NHAX"/>
    <property type="match status" value="1"/>
</dbReference>
<evidence type="ECO:0000313" key="3">
    <source>
        <dbReference type="EMBL" id="RZV39932.1"/>
    </source>
</evidence>
<dbReference type="Proteomes" id="UP000322454">
    <property type="component" value="Unassembled WGS sequence"/>
</dbReference>
<feature type="domain" description="UspA" evidence="2">
    <location>
        <begin position="5"/>
        <end position="139"/>
    </location>
</feature>
<proteinExistence type="inferred from homology"/>
<evidence type="ECO:0000259" key="2">
    <source>
        <dbReference type="Pfam" id="PF00582"/>
    </source>
</evidence>
<evidence type="ECO:0000313" key="4">
    <source>
        <dbReference type="Proteomes" id="UP000322454"/>
    </source>
</evidence>
<name>A0A520XFH3_9DELT</name>
<gene>
    <name evidence="3" type="ORF">EVJ48_03145</name>
</gene>
<dbReference type="CDD" id="cd00293">
    <property type="entry name" value="USP-like"/>
    <property type="match status" value="1"/>
</dbReference>
<dbReference type="Gene3D" id="3.40.50.620">
    <property type="entry name" value="HUPs"/>
    <property type="match status" value="1"/>
</dbReference>
<comment type="similarity">
    <text evidence="1">Belongs to the universal stress protein A family.</text>
</comment>
<dbReference type="AlphaFoldDB" id="A0A520XFH3"/>
<dbReference type="InterPro" id="IPR006015">
    <property type="entry name" value="Universal_stress_UspA"/>
</dbReference>
<sequence>MEKEKKILLAVDLNFETGFVLSSAASFFRESAARFQILHVIPYDIFSFSGKKNSLKSKAAEIHLSIEDKLKESGLYYLNYEISVYTGNPQEEIINFAKKNASDIIAVGTHQRVGIKEIVSGSVSFYVAKHSVCPVLLIPLKNTAKLTAKELIKESALSLINPS</sequence>
<reference evidence="3 4" key="1">
    <citation type="submission" date="2019-01" db="EMBL/GenBank/DDBJ databases">
        <title>Insights into ecological role of a new deltaproteobacterial order Candidatus Sinidesulfobacterales (Sva0485) by metagenomics and metatranscriptomics.</title>
        <authorList>
            <person name="Tan S."/>
            <person name="Liu J."/>
            <person name="Fang Y."/>
            <person name="Hedlund B."/>
            <person name="Lian Z.-H."/>
            <person name="Huang L.-Y."/>
            <person name="Li J.-T."/>
            <person name="Huang L.-N."/>
            <person name="Li W.-J."/>
            <person name="Jiang H.-C."/>
            <person name="Dong H.-L."/>
            <person name="Shu W.-S."/>
        </authorList>
    </citation>
    <scope>NUCLEOTIDE SEQUENCE [LARGE SCALE GENOMIC DNA]</scope>
    <source>
        <strain evidence="3">AP4</strain>
    </source>
</reference>
<protein>
    <submittedName>
        <fullName evidence="3">Universal stress protein</fullName>
    </submittedName>
</protein>
<organism evidence="3 4">
    <name type="scientific">Candidatus Acidulodesulfobacterium acidiphilum</name>
    <dbReference type="NCBI Taxonomy" id="2597224"/>
    <lineage>
        <taxon>Bacteria</taxon>
        <taxon>Deltaproteobacteria</taxon>
        <taxon>Candidatus Acidulodesulfobacterales</taxon>
        <taxon>Candidatus Acidulodesulfobacterium</taxon>
    </lineage>
</organism>